<dbReference type="Proteomes" id="UP001365542">
    <property type="component" value="Unassembled WGS sequence"/>
</dbReference>
<name>A0AAV9WSX8_9PEZI</name>
<keyword evidence="3" id="KW-1185">Reference proteome</keyword>
<dbReference type="EMBL" id="JAVHJO010000017">
    <property type="protein sequence ID" value="KAK6525180.1"/>
    <property type="molecule type" value="Genomic_DNA"/>
</dbReference>
<feature type="domain" description="Peptidase C1A papain C-terminal" evidence="1">
    <location>
        <begin position="262"/>
        <end position="309"/>
    </location>
</feature>
<accession>A0AAV9WSX8</accession>
<organism evidence="2 3">
    <name type="scientific">Orbilia ellipsospora</name>
    <dbReference type="NCBI Taxonomy" id="2528407"/>
    <lineage>
        <taxon>Eukaryota</taxon>
        <taxon>Fungi</taxon>
        <taxon>Dikarya</taxon>
        <taxon>Ascomycota</taxon>
        <taxon>Pezizomycotina</taxon>
        <taxon>Orbiliomycetes</taxon>
        <taxon>Orbiliales</taxon>
        <taxon>Orbiliaceae</taxon>
        <taxon>Orbilia</taxon>
    </lineage>
</organism>
<sequence>MSQDNRIFALGHVIDRPDPRDVPLEMSHMAMVGVSNLPSSYSLTSDGAFKVPVYDQGSLGSCVSNAVATAYRYGLRKNNKPDFNVSRLFLYFLARYPTIIDEKAPHNTTPKLKAGGTQIRDTLRILARFGSCQEYSKESPPTTETIPDGQWPYDTTAPKKGDTLDPTDWAARPPPEPCYQNAQKHLSFSYQVPRQSEECWKRCIASGYPIIFGFVVHPNFQKKGPDGKWSIPPNSTKYSIASVPTQQDVNTAIANDGTPQEIGSHAVVAVGFDDSIPYKGANGGESKGCFLVQNSWGADWGDNGYFWMPYEYLNFKYQNHGARDDVFKWYVSTVRNCWTLLESDPSKRTGALGPLPSIPGHVILGTHPNVFNQFEREVLDAIIPNLNGQETNFKVGDFDSLQTGTTGATGRFFCDLDFLRADYVIHKVEVGIYDGAVCGFSTKYTNGVHIVRGCTAGEGITTHKLELDVAKGQRIYAIDIESGKQEDYFRRITMIKLYVYHGDTFTARASHWIPADKDKKAMRGTRNYTEVQVSEMSPPENWNNSSAHLKGFIGHSSIGIFPGDIKPYNWCTVFRLAPIWGDVLDKYAQTAMHDRHYTDYTRKPFSRGEW</sequence>
<dbReference type="GO" id="GO:0008234">
    <property type="term" value="F:cysteine-type peptidase activity"/>
    <property type="evidence" value="ECO:0007669"/>
    <property type="project" value="InterPro"/>
</dbReference>
<protein>
    <recommendedName>
        <fullName evidence="1">Peptidase C1A papain C-terminal domain-containing protein</fullName>
    </recommendedName>
</protein>
<dbReference type="GO" id="GO:0006508">
    <property type="term" value="P:proteolysis"/>
    <property type="evidence" value="ECO:0007669"/>
    <property type="project" value="InterPro"/>
</dbReference>
<dbReference type="InterPro" id="IPR038765">
    <property type="entry name" value="Papain-like_cys_pep_sf"/>
</dbReference>
<evidence type="ECO:0000259" key="1">
    <source>
        <dbReference type="Pfam" id="PF00112"/>
    </source>
</evidence>
<dbReference type="AlphaFoldDB" id="A0AAV9WSX8"/>
<evidence type="ECO:0000313" key="3">
    <source>
        <dbReference type="Proteomes" id="UP001365542"/>
    </source>
</evidence>
<dbReference type="SUPFAM" id="SSF54001">
    <property type="entry name" value="Cysteine proteinases"/>
    <property type="match status" value="1"/>
</dbReference>
<dbReference type="Gene3D" id="3.90.70.10">
    <property type="entry name" value="Cysteine proteinases"/>
    <property type="match status" value="1"/>
</dbReference>
<gene>
    <name evidence="2" type="ORF">TWF694_005326</name>
</gene>
<dbReference type="CDD" id="cd02619">
    <property type="entry name" value="Peptidase_C1"/>
    <property type="match status" value="1"/>
</dbReference>
<dbReference type="Pfam" id="PF00112">
    <property type="entry name" value="Peptidase_C1"/>
    <property type="match status" value="1"/>
</dbReference>
<dbReference type="InterPro" id="IPR000668">
    <property type="entry name" value="Peptidase_C1A_C"/>
</dbReference>
<evidence type="ECO:0000313" key="2">
    <source>
        <dbReference type="EMBL" id="KAK6525180.1"/>
    </source>
</evidence>
<reference evidence="2 3" key="1">
    <citation type="submission" date="2019-10" db="EMBL/GenBank/DDBJ databases">
        <authorList>
            <person name="Palmer J.M."/>
        </authorList>
    </citation>
    <scope>NUCLEOTIDE SEQUENCE [LARGE SCALE GENOMIC DNA]</scope>
    <source>
        <strain evidence="2 3">TWF694</strain>
    </source>
</reference>
<proteinExistence type="predicted"/>
<comment type="caution">
    <text evidence="2">The sequence shown here is derived from an EMBL/GenBank/DDBJ whole genome shotgun (WGS) entry which is preliminary data.</text>
</comment>